<accession>A0A2S9YT24</accession>
<reference evidence="1 2" key="1">
    <citation type="submission" date="2018-03" db="EMBL/GenBank/DDBJ databases">
        <title>Draft Genome Sequences of the Obligatory Marine Myxobacteria Enhygromyxa salina SWB007.</title>
        <authorList>
            <person name="Poehlein A."/>
            <person name="Moghaddam J.A."/>
            <person name="Harms H."/>
            <person name="Alanjari M."/>
            <person name="Koenig G.M."/>
            <person name="Daniel R."/>
            <person name="Schaeberle T.F."/>
        </authorList>
    </citation>
    <scope>NUCLEOTIDE SEQUENCE [LARGE SCALE GENOMIC DNA]</scope>
    <source>
        <strain evidence="1 2">SWB007</strain>
    </source>
</reference>
<dbReference type="EMBL" id="PVNL01000042">
    <property type="protein sequence ID" value="PRQ08261.1"/>
    <property type="molecule type" value="Genomic_DNA"/>
</dbReference>
<name>A0A2S9YT24_9BACT</name>
<gene>
    <name evidence="1" type="ORF">ENSA7_18830</name>
</gene>
<sequence>MSAAQYLELERAASAKHELWRGEVFEDHVLVAQTRILVEHYVRQNDGSWRLRALEAGDQLHLAGVAGAILIDDIYRKVPLPTDR</sequence>
<organism evidence="1 2">
    <name type="scientific">Enhygromyxa salina</name>
    <dbReference type="NCBI Taxonomy" id="215803"/>
    <lineage>
        <taxon>Bacteria</taxon>
        <taxon>Pseudomonadati</taxon>
        <taxon>Myxococcota</taxon>
        <taxon>Polyangia</taxon>
        <taxon>Nannocystales</taxon>
        <taxon>Nannocystaceae</taxon>
        <taxon>Enhygromyxa</taxon>
    </lineage>
</organism>
<proteinExistence type="predicted"/>
<comment type="caution">
    <text evidence="1">The sequence shown here is derived from an EMBL/GenBank/DDBJ whole genome shotgun (WGS) entry which is preliminary data.</text>
</comment>
<dbReference type="AlphaFoldDB" id="A0A2S9YT24"/>
<evidence type="ECO:0000313" key="2">
    <source>
        <dbReference type="Proteomes" id="UP000238823"/>
    </source>
</evidence>
<evidence type="ECO:0000313" key="1">
    <source>
        <dbReference type="EMBL" id="PRQ08261.1"/>
    </source>
</evidence>
<dbReference type="Proteomes" id="UP000238823">
    <property type="component" value="Unassembled WGS sequence"/>
</dbReference>
<protein>
    <submittedName>
        <fullName evidence="1">Uncharacterized protein</fullName>
    </submittedName>
</protein>